<dbReference type="InterPro" id="IPR052038">
    <property type="entry name" value="Type-VII_TA_antitoxin"/>
</dbReference>
<evidence type="ECO:0000256" key="7">
    <source>
        <dbReference type="ARBA" id="ARBA00022842"/>
    </source>
</evidence>
<protein>
    <recommendedName>
        <fullName evidence="8">Polymerase beta nucleotidyltransferase domain-containing protein</fullName>
    </recommendedName>
</protein>
<dbReference type="Gene3D" id="3.30.460.10">
    <property type="entry name" value="Beta Polymerase, domain 2"/>
    <property type="match status" value="1"/>
</dbReference>
<accession>A0A5J4R0V1</accession>
<dbReference type="AlphaFoldDB" id="A0A5J4R0V1"/>
<gene>
    <name evidence="9" type="ORF">EZS27_024505</name>
</gene>
<dbReference type="EMBL" id="SNRY01002176">
    <property type="protein sequence ID" value="KAA6326383.1"/>
    <property type="molecule type" value="Genomic_DNA"/>
</dbReference>
<evidence type="ECO:0000256" key="3">
    <source>
        <dbReference type="ARBA" id="ARBA00022695"/>
    </source>
</evidence>
<evidence type="ECO:0000256" key="5">
    <source>
        <dbReference type="ARBA" id="ARBA00022741"/>
    </source>
</evidence>
<evidence type="ECO:0000256" key="4">
    <source>
        <dbReference type="ARBA" id="ARBA00022723"/>
    </source>
</evidence>
<keyword evidence="4" id="KW-0479">Metal-binding</keyword>
<keyword evidence="7" id="KW-0460">Magnesium</keyword>
<evidence type="ECO:0000256" key="1">
    <source>
        <dbReference type="ARBA" id="ARBA00001946"/>
    </source>
</evidence>
<dbReference type="PANTHER" id="PTHR33571:SF12">
    <property type="entry name" value="BSL3053 PROTEIN"/>
    <property type="match status" value="1"/>
</dbReference>
<dbReference type="InterPro" id="IPR043519">
    <property type="entry name" value="NT_sf"/>
</dbReference>
<name>A0A5J4R0V1_9ZZZZ</name>
<evidence type="ECO:0000256" key="6">
    <source>
        <dbReference type="ARBA" id="ARBA00022840"/>
    </source>
</evidence>
<dbReference type="Pfam" id="PF18765">
    <property type="entry name" value="Polbeta"/>
    <property type="match status" value="1"/>
</dbReference>
<dbReference type="GO" id="GO:0016779">
    <property type="term" value="F:nucleotidyltransferase activity"/>
    <property type="evidence" value="ECO:0007669"/>
    <property type="project" value="UniProtKB-KW"/>
</dbReference>
<dbReference type="GO" id="GO:0005524">
    <property type="term" value="F:ATP binding"/>
    <property type="evidence" value="ECO:0007669"/>
    <property type="project" value="UniProtKB-KW"/>
</dbReference>
<dbReference type="GO" id="GO:0046872">
    <property type="term" value="F:metal ion binding"/>
    <property type="evidence" value="ECO:0007669"/>
    <property type="project" value="UniProtKB-KW"/>
</dbReference>
<comment type="caution">
    <text evidence="9">The sequence shown here is derived from an EMBL/GenBank/DDBJ whole genome shotgun (WGS) entry which is preliminary data.</text>
</comment>
<dbReference type="PANTHER" id="PTHR33571">
    <property type="entry name" value="SSL8005 PROTEIN"/>
    <property type="match status" value="1"/>
</dbReference>
<keyword evidence="5" id="KW-0547">Nucleotide-binding</keyword>
<proteinExistence type="predicted"/>
<keyword evidence="2" id="KW-0808">Transferase</keyword>
<dbReference type="SUPFAM" id="SSF81301">
    <property type="entry name" value="Nucleotidyltransferase"/>
    <property type="match status" value="1"/>
</dbReference>
<keyword evidence="6" id="KW-0067">ATP-binding</keyword>
<evidence type="ECO:0000259" key="8">
    <source>
        <dbReference type="Pfam" id="PF18765"/>
    </source>
</evidence>
<evidence type="ECO:0000256" key="2">
    <source>
        <dbReference type="ARBA" id="ARBA00022679"/>
    </source>
</evidence>
<comment type="cofactor">
    <cofactor evidence="1">
        <name>Mg(2+)</name>
        <dbReference type="ChEBI" id="CHEBI:18420"/>
    </cofactor>
</comment>
<feature type="domain" description="Polymerase beta nucleotidyltransferase" evidence="8">
    <location>
        <begin position="11"/>
        <end position="100"/>
    </location>
</feature>
<dbReference type="CDD" id="cd05403">
    <property type="entry name" value="NT_KNTase_like"/>
    <property type="match status" value="1"/>
</dbReference>
<sequence length="100" mass="11764">MNNILTNSTSKIIILCERHKVKRLYAFGSVITDRFNNQSDIDLVVDFKEMDLIGYADNYFDLQYSLEDIFGRKVDLLEDKAIRNPILRKNIDDSKQLIYE</sequence>
<dbReference type="InterPro" id="IPR041633">
    <property type="entry name" value="Polbeta"/>
</dbReference>
<organism evidence="9">
    <name type="scientific">termite gut metagenome</name>
    <dbReference type="NCBI Taxonomy" id="433724"/>
    <lineage>
        <taxon>unclassified sequences</taxon>
        <taxon>metagenomes</taxon>
        <taxon>organismal metagenomes</taxon>
    </lineage>
</organism>
<evidence type="ECO:0000313" key="9">
    <source>
        <dbReference type="EMBL" id="KAA6326383.1"/>
    </source>
</evidence>
<reference evidence="9" key="1">
    <citation type="submission" date="2019-03" db="EMBL/GenBank/DDBJ databases">
        <title>Single cell metagenomics reveals metabolic interactions within the superorganism composed of flagellate Streblomastix strix and complex community of Bacteroidetes bacteria on its surface.</title>
        <authorList>
            <person name="Treitli S.C."/>
            <person name="Kolisko M."/>
            <person name="Husnik F."/>
            <person name="Keeling P."/>
            <person name="Hampl V."/>
        </authorList>
    </citation>
    <scope>NUCLEOTIDE SEQUENCE</scope>
    <source>
        <strain evidence="9">STM</strain>
    </source>
</reference>
<keyword evidence="3" id="KW-0548">Nucleotidyltransferase</keyword>